<evidence type="ECO:0000256" key="4">
    <source>
        <dbReference type="ARBA" id="ARBA00022737"/>
    </source>
</evidence>
<feature type="domain" description="C2H2-type" evidence="13">
    <location>
        <begin position="783"/>
        <end position="810"/>
    </location>
</feature>
<proteinExistence type="inferred from homology"/>
<dbReference type="PROSITE" id="PS50157">
    <property type="entry name" value="ZINC_FINGER_C2H2_2"/>
    <property type="match status" value="11"/>
</dbReference>
<feature type="domain" description="C2H2-type" evidence="13">
    <location>
        <begin position="727"/>
        <end position="754"/>
    </location>
</feature>
<feature type="compositionally biased region" description="Low complexity" evidence="12">
    <location>
        <begin position="419"/>
        <end position="434"/>
    </location>
</feature>
<feature type="domain" description="C2H2-type" evidence="13">
    <location>
        <begin position="755"/>
        <end position="782"/>
    </location>
</feature>
<dbReference type="PANTHER" id="PTHR16515">
    <property type="entry name" value="PR DOMAIN ZINC FINGER PROTEIN"/>
    <property type="match status" value="1"/>
</dbReference>
<dbReference type="FunFam" id="3.30.160.60:FF:000744">
    <property type="entry name" value="zinc finger E-box-binding homeobox 1"/>
    <property type="match status" value="1"/>
</dbReference>
<dbReference type="SMART" id="SM00355">
    <property type="entry name" value="ZnF_C2H2"/>
    <property type="match status" value="11"/>
</dbReference>
<feature type="domain" description="C2H2-type" evidence="13">
    <location>
        <begin position="587"/>
        <end position="615"/>
    </location>
</feature>
<keyword evidence="5 11" id="KW-0863">Zinc-finger</keyword>
<dbReference type="FunFam" id="3.30.160.60:FF:000512">
    <property type="entry name" value="zinc finger protein 197 isoform X1"/>
    <property type="match status" value="1"/>
</dbReference>
<feature type="domain" description="C2H2-type" evidence="13">
    <location>
        <begin position="839"/>
        <end position="866"/>
    </location>
</feature>
<evidence type="ECO:0000256" key="6">
    <source>
        <dbReference type="ARBA" id="ARBA00022833"/>
    </source>
</evidence>
<dbReference type="FunFam" id="3.30.160.60:FF:000624">
    <property type="entry name" value="zinc finger protein 697"/>
    <property type="match status" value="1"/>
</dbReference>
<keyword evidence="15" id="KW-1185">Reference proteome</keyword>
<feature type="domain" description="C2H2-type" evidence="13">
    <location>
        <begin position="895"/>
        <end position="922"/>
    </location>
</feature>
<evidence type="ECO:0000256" key="3">
    <source>
        <dbReference type="ARBA" id="ARBA00022723"/>
    </source>
</evidence>
<evidence type="ECO:0000259" key="13">
    <source>
        <dbReference type="PROSITE" id="PS50157"/>
    </source>
</evidence>
<evidence type="ECO:0000256" key="5">
    <source>
        <dbReference type="ARBA" id="ARBA00022771"/>
    </source>
</evidence>
<keyword evidence="10" id="KW-0539">Nucleus</keyword>
<feature type="compositionally biased region" description="Low complexity" evidence="12">
    <location>
        <begin position="351"/>
        <end position="364"/>
    </location>
</feature>
<dbReference type="GO" id="GO:0008270">
    <property type="term" value="F:zinc ion binding"/>
    <property type="evidence" value="ECO:0007669"/>
    <property type="project" value="UniProtKB-KW"/>
</dbReference>
<dbReference type="AlphaFoldDB" id="A0AAV4CEE4"/>
<dbReference type="EMBL" id="BLXT01006199">
    <property type="protein sequence ID" value="GFO29922.1"/>
    <property type="molecule type" value="Genomic_DNA"/>
</dbReference>
<evidence type="ECO:0000256" key="10">
    <source>
        <dbReference type="ARBA" id="ARBA00023242"/>
    </source>
</evidence>
<feature type="domain" description="C2H2-type" evidence="13">
    <location>
        <begin position="671"/>
        <end position="698"/>
    </location>
</feature>
<dbReference type="GO" id="GO:0003677">
    <property type="term" value="F:DNA binding"/>
    <property type="evidence" value="ECO:0007669"/>
    <property type="project" value="UniProtKB-KW"/>
</dbReference>
<comment type="subcellular location">
    <subcellularLocation>
        <location evidence="1">Nucleus</location>
    </subcellularLocation>
</comment>
<feature type="compositionally biased region" description="Basic and acidic residues" evidence="12">
    <location>
        <begin position="266"/>
        <end position="275"/>
    </location>
</feature>
<evidence type="ECO:0000256" key="9">
    <source>
        <dbReference type="ARBA" id="ARBA00023163"/>
    </source>
</evidence>
<evidence type="ECO:0000256" key="2">
    <source>
        <dbReference type="ARBA" id="ARBA00006991"/>
    </source>
</evidence>
<reference evidence="14 15" key="1">
    <citation type="journal article" date="2021" name="Elife">
        <title>Chloroplast acquisition without the gene transfer in kleptoplastic sea slugs, Plakobranchus ocellatus.</title>
        <authorList>
            <person name="Maeda T."/>
            <person name="Takahashi S."/>
            <person name="Yoshida T."/>
            <person name="Shimamura S."/>
            <person name="Takaki Y."/>
            <person name="Nagai Y."/>
            <person name="Toyoda A."/>
            <person name="Suzuki Y."/>
            <person name="Arimoto A."/>
            <person name="Ishii H."/>
            <person name="Satoh N."/>
            <person name="Nishiyama T."/>
            <person name="Hasebe M."/>
            <person name="Maruyama T."/>
            <person name="Minagawa J."/>
            <person name="Obokata J."/>
            <person name="Shigenobu S."/>
        </authorList>
    </citation>
    <scope>NUCLEOTIDE SEQUENCE [LARGE SCALE GENOMIC DNA]</scope>
</reference>
<evidence type="ECO:0000256" key="12">
    <source>
        <dbReference type="SAM" id="MobiDB-lite"/>
    </source>
</evidence>
<dbReference type="FunFam" id="3.30.160.60:FF:001156">
    <property type="entry name" value="Zinc finger protein 407"/>
    <property type="match status" value="1"/>
</dbReference>
<dbReference type="PROSITE" id="PS00028">
    <property type="entry name" value="ZINC_FINGER_C2H2_1"/>
    <property type="match status" value="11"/>
</dbReference>
<dbReference type="FunFam" id="3.30.160.60:FF:002343">
    <property type="entry name" value="Zinc finger protein 33A"/>
    <property type="match status" value="2"/>
</dbReference>
<dbReference type="Gene3D" id="3.30.160.60">
    <property type="entry name" value="Classic Zinc Finger"/>
    <property type="match status" value="10"/>
</dbReference>
<evidence type="ECO:0000256" key="7">
    <source>
        <dbReference type="ARBA" id="ARBA00023015"/>
    </source>
</evidence>
<dbReference type="GO" id="GO:0005634">
    <property type="term" value="C:nucleus"/>
    <property type="evidence" value="ECO:0007669"/>
    <property type="project" value="UniProtKB-SubCell"/>
</dbReference>
<protein>
    <submittedName>
        <fullName evidence="14">Zinc finger protein 235</fullName>
    </submittedName>
</protein>
<feature type="compositionally biased region" description="Basic and acidic residues" evidence="12">
    <location>
        <begin position="44"/>
        <end position="60"/>
    </location>
</feature>
<gene>
    <name evidence="14" type="ORF">PoB_005642700</name>
</gene>
<feature type="domain" description="C2H2-type" evidence="13">
    <location>
        <begin position="699"/>
        <end position="726"/>
    </location>
</feature>
<dbReference type="InterPro" id="IPR050331">
    <property type="entry name" value="Zinc_finger"/>
</dbReference>
<feature type="domain" description="C2H2-type" evidence="13">
    <location>
        <begin position="867"/>
        <end position="894"/>
    </location>
</feature>
<feature type="region of interest" description="Disordered" evidence="12">
    <location>
        <begin position="41"/>
        <end position="62"/>
    </location>
</feature>
<evidence type="ECO:0000256" key="8">
    <source>
        <dbReference type="ARBA" id="ARBA00023125"/>
    </source>
</evidence>
<organism evidence="14 15">
    <name type="scientific">Plakobranchus ocellatus</name>
    <dbReference type="NCBI Taxonomy" id="259542"/>
    <lineage>
        <taxon>Eukaryota</taxon>
        <taxon>Metazoa</taxon>
        <taxon>Spiralia</taxon>
        <taxon>Lophotrochozoa</taxon>
        <taxon>Mollusca</taxon>
        <taxon>Gastropoda</taxon>
        <taxon>Heterobranchia</taxon>
        <taxon>Euthyneura</taxon>
        <taxon>Panpulmonata</taxon>
        <taxon>Sacoglossa</taxon>
        <taxon>Placobranchoidea</taxon>
        <taxon>Plakobranchidae</taxon>
        <taxon>Plakobranchus</taxon>
    </lineage>
</organism>
<feature type="compositionally biased region" description="Basic and acidic residues" evidence="12">
    <location>
        <begin position="615"/>
        <end position="626"/>
    </location>
</feature>
<dbReference type="Pfam" id="PF00096">
    <property type="entry name" value="zf-C2H2"/>
    <property type="match status" value="6"/>
</dbReference>
<dbReference type="FunFam" id="3.30.160.60:FF:000184">
    <property type="entry name" value="Zinc finger protein 333"/>
    <property type="match status" value="1"/>
</dbReference>
<dbReference type="InterPro" id="IPR013087">
    <property type="entry name" value="Znf_C2H2_type"/>
</dbReference>
<feature type="region of interest" description="Disordered" evidence="12">
    <location>
        <begin position="342"/>
        <end position="377"/>
    </location>
</feature>
<feature type="domain" description="C2H2-type" evidence="13">
    <location>
        <begin position="923"/>
        <end position="951"/>
    </location>
</feature>
<dbReference type="FunFam" id="3.30.160.60:FF:000110">
    <property type="entry name" value="Zinc finger protein-like"/>
    <property type="match status" value="1"/>
</dbReference>
<keyword evidence="3" id="KW-0479">Metal-binding</keyword>
<dbReference type="Proteomes" id="UP000735302">
    <property type="component" value="Unassembled WGS sequence"/>
</dbReference>
<keyword evidence="6" id="KW-0862">Zinc</keyword>
<feature type="domain" description="C2H2-type" evidence="13">
    <location>
        <begin position="811"/>
        <end position="838"/>
    </location>
</feature>
<dbReference type="PANTHER" id="PTHR16515:SF49">
    <property type="entry name" value="GASTRULA ZINC FINGER PROTEIN XLCGF49.1-LIKE-RELATED"/>
    <property type="match status" value="1"/>
</dbReference>
<feature type="region of interest" description="Disordered" evidence="12">
    <location>
        <begin position="615"/>
        <end position="634"/>
    </location>
</feature>
<feature type="region of interest" description="Disordered" evidence="12">
    <location>
        <begin position="241"/>
        <end position="280"/>
    </location>
</feature>
<name>A0AAV4CEE4_9GAST</name>
<evidence type="ECO:0000313" key="14">
    <source>
        <dbReference type="EMBL" id="GFO29922.1"/>
    </source>
</evidence>
<evidence type="ECO:0000256" key="1">
    <source>
        <dbReference type="ARBA" id="ARBA00004123"/>
    </source>
</evidence>
<dbReference type="SUPFAM" id="SSF57667">
    <property type="entry name" value="beta-beta-alpha zinc fingers"/>
    <property type="match status" value="5"/>
</dbReference>
<evidence type="ECO:0000256" key="11">
    <source>
        <dbReference type="PROSITE-ProRule" id="PRU00042"/>
    </source>
</evidence>
<comment type="similarity">
    <text evidence="2">Belongs to the krueppel C2H2-type zinc-finger protein family.</text>
</comment>
<keyword evidence="8" id="KW-0238">DNA-binding</keyword>
<dbReference type="FunFam" id="3.30.160.60:FF:000100">
    <property type="entry name" value="Zinc finger 45-like"/>
    <property type="match status" value="1"/>
</dbReference>
<comment type="caution">
    <text evidence="14">The sequence shown here is derived from an EMBL/GenBank/DDBJ whole genome shotgun (WGS) entry which is preliminary data.</text>
</comment>
<accession>A0AAV4CEE4</accession>
<dbReference type="GO" id="GO:0010468">
    <property type="term" value="P:regulation of gene expression"/>
    <property type="evidence" value="ECO:0007669"/>
    <property type="project" value="TreeGrafter"/>
</dbReference>
<feature type="region of interest" description="Disordered" evidence="12">
    <location>
        <begin position="419"/>
        <end position="440"/>
    </location>
</feature>
<sequence>MASLAHRKSVEIKEVTTHCEVINYLSHNFWPETLIANHRRHKNKTLEKSSKRLSDVKDSDSVNIPKDLGSQCCISSGKSKGQKVNSPFSLSKHNIEQKPCKIYQDKSQFTPSASWNAQASLKNNSKKFRTDESSTKTRDKSCALKKNEKCVTTFDQTTTGRHSSLISNNEAQVSMASRAGCHENSLKHKYSSNVDPKLPSKKSTLIVEDFPLAEVIKSWSAKHLKRQQPVSQFSSLTLGVNEEDGSTSETTTDLTSHNKRRSPCRMSHDLPENKSQENNGIDGMEIQNDNSSGGAAELPDPYIQLERVDAPQLFPKKGLIYEIATLRDIVKKIRKIVRDVASPQTLQQERSLSPPETSKSLSSSAVTGPGVVAVPEDSGQSCSVVTVPRPISVPEESRQSSSVVTVSRPVVVLVPKHSGQSSSVVPMPKPVSTPKGSGQSYNVVTVSRPVDVPKDSGQLSSVVAMPKPVSTPKESGQSSSVVTVSRPFVVLKDNGQSSSVVLMPRSVSASKENGQSSSVVTVSRPVVGHKEGGYCRILRPSENFFKEKESLLERKKHFTRSIFSTSQSLRECGTEKSTTPSTNKQIYKCSVCFYRFSSAGRLQAHFKMKHKAEVRMKQKPSHKENSHSGAEGFHAMEDKNGTLTESFRSADFLKVQKRKSCASKKSAMKNCTCKICGKSFVRVSNLNVHYKIHTNKKPYSCRFCQKSFRIKFSLERHENTHGGEKCFSCDVCGKAFRESGHLYRHKLIHSEEKPHVCALCGKGFVQASDLQRHYRTHTGEMPFKCDTCGKKYREKGSLDVHQRCHRGEKPFSCHICSKRFTYYSGLYNHMKVHSDQKPFICDVCNKAFTRYNKLKAHKLIHTGEKPFKCETCHSSFRQSSGLSTHVRTHSGLRPYICSYCGRKFREKLSKISHERTHTGERPYKCKKCGRAYCQMTSLYRHLKLKHSGGSK</sequence>
<evidence type="ECO:0000313" key="15">
    <source>
        <dbReference type="Proteomes" id="UP000735302"/>
    </source>
</evidence>
<keyword evidence="4" id="KW-0677">Repeat</keyword>
<dbReference type="InterPro" id="IPR036236">
    <property type="entry name" value="Znf_C2H2_sf"/>
</dbReference>
<keyword evidence="7" id="KW-0805">Transcription regulation</keyword>
<keyword evidence="9" id="KW-0804">Transcription</keyword>